<dbReference type="Pfam" id="PF04916">
    <property type="entry name" value="Phospholip_B"/>
    <property type="match status" value="1"/>
</dbReference>
<dbReference type="GO" id="GO:0005576">
    <property type="term" value="C:extracellular region"/>
    <property type="evidence" value="ECO:0007669"/>
    <property type="project" value="TreeGrafter"/>
</dbReference>
<evidence type="ECO:0000256" key="5">
    <source>
        <dbReference type="ARBA" id="ARBA00023098"/>
    </source>
</evidence>
<evidence type="ECO:0000256" key="7">
    <source>
        <dbReference type="RuleBase" id="RU364138"/>
    </source>
</evidence>
<evidence type="ECO:0000313" key="9">
    <source>
        <dbReference type="Proteomes" id="UP001249851"/>
    </source>
</evidence>
<evidence type="ECO:0000256" key="4">
    <source>
        <dbReference type="ARBA" id="ARBA00022963"/>
    </source>
</evidence>
<accession>A0AAD9QC95</accession>
<dbReference type="AlphaFoldDB" id="A0AAD9QC95"/>
<comment type="caution">
    <text evidence="8">The sequence shown here is derived from an EMBL/GenBank/DDBJ whole genome shotgun (WGS) entry which is preliminary data.</text>
</comment>
<keyword evidence="3 7" id="KW-0378">Hydrolase</keyword>
<reference evidence="8" key="1">
    <citation type="journal article" date="2023" name="G3 (Bethesda)">
        <title>Whole genome assembly and annotation of the endangered Caribbean coral Acropora cervicornis.</title>
        <authorList>
            <person name="Selwyn J.D."/>
            <person name="Vollmer S.V."/>
        </authorList>
    </citation>
    <scope>NUCLEOTIDE SEQUENCE</scope>
    <source>
        <strain evidence="8">K2</strain>
    </source>
</reference>
<organism evidence="8 9">
    <name type="scientific">Acropora cervicornis</name>
    <name type="common">Staghorn coral</name>
    <dbReference type="NCBI Taxonomy" id="6130"/>
    <lineage>
        <taxon>Eukaryota</taxon>
        <taxon>Metazoa</taxon>
        <taxon>Cnidaria</taxon>
        <taxon>Anthozoa</taxon>
        <taxon>Hexacorallia</taxon>
        <taxon>Scleractinia</taxon>
        <taxon>Astrocoeniina</taxon>
        <taxon>Acroporidae</taxon>
        <taxon>Acropora</taxon>
    </lineage>
</organism>
<evidence type="ECO:0000256" key="2">
    <source>
        <dbReference type="ARBA" id="ARBA00022729"/>
    </source>
</evidence>
<name>A0AAD9QC95_ACRCE</name>
<keyword evidence="4 7" id="KW-0442">Lipid degradation</keyword>
<evidence type="ECO:0000256" key="1">
    <source>
        <dbReference type="ARBA" id="ARBA00007835"/>
    </source>
</evidence>
<keyword evidence="6" id="KW-0325">Glycoprotein</keyword>
<dbReference type="Proteomes" id="UP001249851">
    <property type="component" value="Unassembled WGS sequence"/>
</dbReference>
<dbReference type="GO" id="GO:0009395">
    <property type="term" value="P:phospholipid catabolic process"/>
    <property type="evidence" value="ECO:0007669"/>
    <property type="project" value="TreeGrafter"/>
</dbReference>
<dbReference type="InterPro" id="IPR007000">
    <property type="entry name" value="PLipase_B-like"/>
</dbReference>
<comment type="similarity">
    <text evidence="1 7">Belongs to the phospholipase B-like family.</text>
</comment>
<dbReference type="GO" id="GO:0004620">
    <property type="term" value="F:phospholipase activity"/>
    <property type="evidence" value="ECO:0007669"/>
    <property type="project" value="InterPro"/>
</dbReference>
<dbReference type="PANTHER" id="PTHR12370">
    <property type="entry name" value="PHOSPHOLIPASE B-RELATED"/>
    <property type="match status" value="1"/>
</dbReference>
<gene>
    <name evidence="8" type="ORF">P5673_019340</name>
</gene>
<dbReference type="PANTHER" id="PTHR12370:SF3">
    <property type="entry name" value="PHOSPHOLIPASE B-LIKE 2-RELATED"/>
    <property type="match status" value="1"/>
</dbReference>
<comment type="function">
    <text evidence="7">Putative phospholipase.</text>
</comment>
<dbReference type="Gene3D" id="3.60.60.30">
    <property type="match status" value="1"/>
</dbReference>
<sequence length="563" mass="62894">MFTNLFTVSCKAREFYVGTEVAAMALGRELSKIFSVLLVACIAICLSNVNGEEKFVHVILDSDGKTLHVQPGRFPQRARQAVVAGGMFRDAINSTGWSVLEVHTNSSFPDNVQASAAGMIEGSLTGELMHKAYQNTLAGYCESDIDFCKKLGKFLGENLKWISAQIANNPEDRYWYQVDLILRQFEGVKQGYLSNSSLPVINDLGFLLMQADGDLGDLQAVLGKKKYHHVQGSGSCSALIKLLPSNQDLYISQVTWNSYSSLLRVFKLIDTPFTVNGNKGNIIPGRKQSFSSYPGTLTSGDDFYMLSSGMVSQETTIGNANPNLWKYVTEKGVVLEWMRIIVANRLARSTEEWWMILDYKLFTSGEAIKPGTLYVLEQLPGIIESADMSVFLQDHSYWPSYNVPYFPYIFNMSGSLESVKKFGSWFSYEGAPRAQIFKRDQHKVVDMDSMMKLMRYNDYQHDPLARCNCTPPYSAENGISARSDLNPADGKYPFGALGHRKHGGTDAKITNSEMVKSLECVAVSGPTHDQQPVFKWSTSGWDTPLGHPDAWDFEPIVVKWQEN</sequence>
<dbReference type="EMBL" id="JARQWQ010000045">
    <property type="protein sequence ID" value="KAK2558220.1"/>
    <property type="molecule type" value="Genomic_DNA"/>
</dbReference>
<evidence type="ECO:0000313" key="8">
    <source>
        <dbReference type="EMBL" id="KAK2558220.1"/>
    </source>
</evidence>
<keyword evidence="9" id="KW-1185">Reference proteome</keyword>
<dbReference type="EC" id="3.1.1.-" evidence="7"/>
<keyword evidence="5 7" id="KW-0443">Lipid metabolism</keyword>
<keyword evidence="2" id="KW-0732">Signal</keyword>
<evidence type="ECO:0000256" key="6">
    <source>
        <dbReference type="ARBA" id="ARBA00023180"/>
    </source>
</evidence>
<protein>
    <recommendedName>
        <fullName evidence="7">Phospholipase B-like</fullName>
        <ecNumber evidence="7">3.1.1.-</ecNumber>
    </recommendedName>
</protein>
<evidence type="ECO:0000256" key="3">
    <source>
        <dbReference type="ARBA" id="ARBA00022801"/>
    </source>
</evidence>
<reference evidence="8" key="2">
    <citation type="journal article" date="2023" name="Science">
        <title>Genomic signatures of disease resistance in endangered staghorn corals.</title>
        <authorList>
            <person name="Vollmer S.V."/>
            <person name="Selwyn J.D."/>
            <person name="Despard B.A."/>
            <person name="Roesel C.L."/>
        </authorList>
    </citation>
    <scope>NUCLEOTIDE SEQUENCE</scope>
    <source>
        <strain evidence="8">K2</strain>
    </source>
</reference>
<proteinExistence type="inferred from homology"/>